<feature type="domain" description="Reverse transcriptase zinc-binding" evidence="1">
    <location>
        <begin position="30"/>
        <end position="120"/>
    </location>
</feature>
<gene>
    <name evidence="2" type="ORF">Slati_2877300</name>
</gene>
<accession>A0AAW2VDL7</accession>
<evidence type="ECO:0000313" key="2">
    <source>
        <dbReference type="EMBL" id="KAL0427025.1"/>
    </source>
</evidence>
<dbReference type="Pfam" id="PF13966">
    <property type="entry name" value="zf-RVT"/>
    <property type="match status" value="1"/>
</dbReference>
<dbReference type="InterPro" id="IPR026960">
    <property type="entry name" value="RVT-Znf"/>
</dbReference>
<name>A0AAW2VDL7_9LAMI</name>
<protein>
    <recommendedName>
        <fullName evidence="1">Reverse transcriptase zinc-binding domain-containing protein</fullName>
    </recommendedName>
</protein>
<comment type="caution">
    <text evidence="2">The sequence shown here is derived from an EMBL/GenBank/DDBJ whole genome shotgun (WGS) entry which is preliminary data.</text>
</comment>
<proteinExistence type="predicted"/>
<evidence type="ECO:0000259" key="1">
    <source>
        <dbReference type="Pfam" id="PF13966"/>
    </source>
</evidence>
<dbReference type="AlphaFoldDB" id="A0AAW2VDL7"/>
<dbReference type="EMBL" id="JACGWN010000010">
    <property type="protein sequence ID" value="KAL0427025.1"/>
    <property type="molecule type" value="Genomic_DNA"/>
</dbReference>
<organism evidence="2">
    <name type="scientific">Sesamum latifolium</name>
    <dbReference type="NCBI Taxonomy" id="2727402"/>
    <lineage>
        <taxon>Eukaryota</taxon>
        <taxon>Viridiplantae</taxon>
        <taxon>Streptophyta</taxon>
        <taxon>Embryophyta</taxon>
        <taxon>Tracheophyta</taxon>
        <taxon>Spermatophyta</taxon>
        <taxon>Magnoliopsida</taxon>
        <taxon>eudicotyledons</taxon>
        <taxon>Gunneridae</taxon>
        <taxon>Pentapetalae</taxon>
        <taxon>asterids</taxon>
        <taxon>lamiids</taxon>
        <taxon>Lamiales</taxon>
        <taxon>Pedaliaceae</taxon>
        <taxon>Sesamum</taxon>
    </lineage>
</organism>
<reference evidence="2" key="2">
    <citation type="journal article" date="2024" name="Plant">
        <title>Genomic evolution and insights into agronomic trait innovations of Sesamum species.</title>
        <authorList>
            <person name="Miao H."/>
            <person name="Wang L."/>
            <person name="Qu L."/>
            <person name="Liu H."/>
            <person name="Sun Y."/>
            <person name="Le M."/>
            <person name="Wang Q."/>
            <person name="Wei S."/>
            <person name="Zheng Y."/>
            <person name="Lin W."/>
            <person name="Duan Y."/>
            <person name="Cao H."/>
            <person name="Xiong S."/>
            <person name="Wang X."/>
            <person name="Wei L."/>
            <person name="Li C."/>
            <person name="Ma Q."/>
            <person name="Ju M."/>
            <person name="Zhao R."/>
            <person name="Li G."/>
            <person name="Mu C."/>
            <person name="Tian Q."/>
            <person name="Mei H."/>
            <person name="Zhang T."/>
            <person name="Gao T."/>
            <person name="Zhang H."/>
        </authorList>
    </citation>
    <scope>NUCLEOTIDE SEQUENCE</scope>
    <source>
        <strain evidence="2">KEN1</strain>
    </source>
</reference>
<reference evidence="2" key="1">
    <citation type="submission" date="2020-06" db="EMBL/GenBank/DDBJ databases">
        <authorList>
            <person name="Li T."/>
            <person name="Hu X."/>
            <person name="Zhang T."/>
            <person name="Song X."/>
            <person name="Zhang H."/>
            <person name="Dai N."/>
            <person name="Sheng W."/>
            <person name="Hou X."/>
            <person name="Wei L."/>
        </authorList>
    </citation>
    <scope>NUCLEOTIDE SEQUENCE</scope>
    <source>
        <strain evidence="2">KEN1</strain>
        <tissue evidence="2">Leaf</tissue>
    </source>
</reference>
<sequence>MDAECILGIDLFGRATMDKLIWHYDKKGEFSVRSAYLVEVERRQEGSCLVSERSWKFIWSPKIPPKVSLFAWRCTLDALPITDRLNHRGVAVEVGCGRCGGEKEDILHMLFHYSYARLVWALSGIRWESIVCSGPSVEAWFRDVHLELGGIYWVLFLTICWATWGSRNQWLFKGRDTEAQEVVSLARRICVATEAVKNIDDGRGVNNVI</sequence>